<proteinExistence type="inferred from homology"/>
<keyword evidence="10 18" id="KW-0808">Transferase</keyword>
<comment type="similarity">
    <text evidence="5 18">Belongs to the CDS family.</text>
</comment>
<name>A0A420EI60_9ALTE</name>
<keyword evidence="21" id="KW-1185">Reference proteome</keyword>
<keyword evidence="14" id="KW-0443">Lipid metabolism</keyword>
<dbReference type="PANTHER" id="PTHR46382:SF1">
    <property type="entry name" value="PHOSPHATIDATE CYTIDYLYLTRANSFERASE"/>
    <property type="match status" value="1"/>
</dbReference>
<dbReference type="GO" id="GO:0005886">
    <property type="term" value="C:plasma membrane"/>
    <property type="evidence" value="ECO:0007669"/>
    <property type="project" value="UniProtKB-SubCell"/>
</dbReference>
<evidence type="ECO:0000256" key="8">
    <source>
        <dbReference type="ARBA" id="ARBA00022475"/>
    </source>
</evidence>
<dbReference type="InterPro" id="IPR000374">
    <property type="entry name" value="PC_trans"/>
</dbReference>
<sequence>MAVLIINLGRQSKLNRDFYAMEEKLWLRFIFLFALGGVGVWFLSKDGTKEVKLTMRGKYSVYLLMSLVMFIASIYSDLYFLICLFICLVGLIEILALDLTNSMKISSISFFMILSCFFVYFGYISATYDATIVLCLVLALDGFSELFGKAFGKNAIAENISPNKSWEGFLGGYFSVMIGYLFLRQMDVNILGVLMITTIAIAALAGDLLASYLKRKSSVKDFSEFIPFHGGFLDRFDSLIVASAIAAPFYMMGVKI</sequence>
<keyword evidence="11 18" id="KW-0812">Transmembrane</keyword>
<evidence type="ECO:0000256" key="14">
    <source>
        <dbReference type="ARBA" id="ARBA00023098"/>
    </source>
</evidence>
<keyword evidence="12 18" id="KW-0548">Nucleotidyltransferase</keyword>
<protein>
    <recommendedName>
        <fullName evidence="7 18">Phosphatidate cytidylyltransferase</fullName>
        <ecNumber evidence="6 18">2.7.7.41</ecNumber>
    </recommendedName>
</protein>
<evidence type="ECO:0000256" key="6">
    <source>
        <dbReference type="ARBA" id="ARBA00012487"/>
    </source>
</evidence>
<comment type="caution">
    <text evidence="20">The sequence shown here is derived from an EMBL/GenBank/DDBJ whole genome shotgun (WGS) entry which is preliminary data.</text>
</comment>
<accession>A0A420EI60</accession>
<feature type="transmembrane region" description="Helical" evidence="19">
    <location>
        <begin position="189"/>
        <end position="210"/>
    </location>
</feature>
<gene>
    <name evidence="20" type="ORF">DBZ36_07985</name>
</gene>
<evidence type="ECO:0000256" key="11">
    <source>
        <dbReference type="ARBA" id="ARBA00022692"/>
    </source>
</evidence>
<evidence type="ECO:0000256" key="1">
    <source>
        <dbReference type="ARBA" id="ARBA00001698"/>
    </source>
</evidence>
<organism evidence="20 21">
    <name type="scientific">Alginatibacterium sediminis</name>
    <dbReference type="NCBI Taxonomy" id="2164068"/>
    <lineage>
        <taxon>Bacteria</taxon>
        <taxon>Pseudomonadati</taxon>
        <taxon>Pseudomonadota</taxon>
        <taxon>Gammaproteobacteria</taxon>
        <taxon>Alteromonadales</taxon>
        <taxon>Alteromonadaceae</taxon>
        <taxon>Alginatibacterium</taxon>
    </lineage>
</organism>
<evidence type="ECO:0000256" key="4">
    <source>
        <dbReference type="ARBA" id="ARBA00005189"/>
    </source>
</evidence>
<dbReference type="UniPathway" id="UPA00557">
    <property type="reaction ID" value="UER00614"/>
</dbReference>
<feature type="transmembrane region" description="Helical" evidence="19">
    <location>
        <begin position="78"/>
        <end position="96"/>
    </location>
</feature>
<keyword evidence="16" id="KW-0594">Phospholipid biosynthesis</keyword>
<dbReference type="AlphaFoldDB" id="A0A420EI60"/>
<evidence type="ECO:0000256" key="3">
    <source>
        <dbReference type="ARBA" id="ARBA00005119"/>
    </source>
</evidence>
<evidence type="ECO:0000256" key="19">
    <source>
        <dbReference type="SAM" id="Phobius"/>
    </source>
</evidence>
<dbReference type="EMBL" id="RAQO01000004">
    <property type="protein sequence ID" value="RKF20368.1"/>
    <property type="molecule type" value="Genomic_DNA"/>
</dbReference>
<reference evidence="20 21" key="1">
    <citation type="submission" date="2018-09" db="EMBL/GenBank/DDBJ databases">
        <authorList>
            <person name="Wang Z."/>
        </authorList>
    </citation>
    <scope>NUCLEOTIDE SEQUENCE [LARGE SCALE GENOMIC DNA]</scope>
    <source>
        <strain evidence="20 21">ALS 81</strain>
    </source>
</reference>
<evidence type="ECO:0000256" key="5">
    <source>
        <dbReference type="ARBA" id="ARBA00010185"/>
    </source>
</evidence>
<dbReference type="GO" id="GO:0004605">
    <property type="term" value="F:phosphatidate cytidylyltransferase activity"/>
    <property type="evidence" value="ECO:0007669"/>
    <property type="project" value="UniProtKB-EC"/>
</dbReference>
<evidence type="ECO:0000256" key="7">
    <source>
        <dbReference type="ARBA" id="ARBA00019373"/>
    </source>
</evidence>
<feature type="transmembrane region" description="Helical" evidence="19">
    <location>
        <begin position="164"/>
        <end position="183"/>
    </location>
</feature>
<evidence type="ECO:0000256" key="13">
    <source>
        <dbReference type="ARBA" id="ARBA00022989"/>
    </source>
</evidence>
<evidence type="ECO:0000256" key="18">
    <source>
        <dbReference type="RuleBase" id="RU003938"/>
    </source>
</evidence>
<dbReference type="Proteomes" id="UP000286482">
    <property type="component" value="Unassembled WGS sequence"/>
</dbReference>
<evidence type="ECO:0000256" key="10">
    <source>
        <dbReference type="ARBA" id="ARBA00022679"/>
    </source>
</evidence>
<evidence type="ECO:0000256" key="16">
    <source>
        <dbReference type="ARBA" id="ARBA00023209"/>
    </source>
</evidence>
<evidence type="ECO:0000313" key="21">
    <source>
        <dbReference type="Proteomes" id="UP000286482"/>
    </source>
</evidence>
<keyword evidence="8" id="KW-1003">Cell membrane</keyword>
<comment type="pathway">
    <text evidence="3 18">Phospholipid metabolism; CDP-diacylglycerol biosynthesis; CDP-diacylglycerol from sn-glycerol 3-phosphate: step 3/3.</text>
</comment>
<evidence type="ECO:0000313" key="20">
    <source>
        <dbReference type="EMBL" id="RKF20368.1"/>
    </source>
</evidence>
<comment type="subcellular location">
    <subcellularLocation>
        <location evidence="2">Cell membrane</location>
        <topology evidence="2">Multi-pass membrane protein</topology>
    </subcellularLocation>
</comment>
<keyword evidence="15 19" id="KW-0472">Membrane</keyword>
<keyword evidence="9" id="KW-0444">Lipid biosynthesis</keyword>
<dbReference type="PROSITE" id="PS01315">
    <property type="entry name" value="CDS"/>
    <property type="match status" value="1"/>
</dbReference>
<evidence type="ECO:0000256" key="12">
    <source>
        <dbReference type="ARBA" id="ARBA00022695"/>
    </source>
</evidence>
<dbReference type="EC" id="2.7.7.41" evidence="6 18"/>
<keyword evidence="17" id="KW-1208">Phospholipid metabolism</keyword>
<feature type="transmembrane region" description="Helical" evidence="19">
    <location>
        <begin position="25"/>
        <end position="43"/>
    </location>
</feature>
<evidence type="ECO:0000256" key="17">
    <source>
        <dbReference type="ARBA" id="ARBA00023264"/>
    </source>
</evidence>
<evidence type="ECO:0000256" key="9">
    <source>
        <dbReference type="ARBA" id="ARBA00022516"/>
    </source>
</evidence>
<comment type="pathway">
    <text evidence="4">Lipid metabolism.</text>
</comment>
<keyword evidence="13 19" id="KW-1133">Transmembrane helix</keyword>
<comment type="catalytic activity">
    <reaction evidence="1 18">
        <text>a 1,2-diacyl-sn-glycero-3-phosphate + CTP + H(+) = a CDP-1,2-diacyl-sn-glycerol + diphosphate</text>
        <dbReference type="Rhea" id="RHEA:16229"/>
        <dbReference type="ChEBI" id="CHEBI:15378"/>
        <dbReference type="ChEBI" id="CHEBI:33019"/>
        <dbReference type="ChEBI" id="CHEBI:37563"/>
        <dbReference type="ChEBI" id="CHEBI:58332"/>
        <dbReference type="ChEBI" id="CHEBI:58608"/>
        <dbReference type="EC" id="2.7.7.41"/>
    </reaction>
</comment>
<evidence type="ECO:0000256" key="15">
    <source>
        <dbReference type="ARBA" id="ARBA00023136"/>
    </source>
</evidence>
<dbReference type="PANTHER" id="PTHR46382">
    <property type="entry name" value="PHOSPHATIDATE CYTIDYLYLTRANSFERASE"/>
    <property type="match status" value="1"/>
</dbReference>
<dbReference type="GO" id="GO:0016024">
    <property type="term" value="P:CDP-diacylglycerol biosynthetic process"/>
    <property type="evidence" value="ECO:0007669"/>
    <property type="project" value="UniProtKB-UniPathway"/>
</dbReference>
<feature type="transmembrane region" description="Helical" evidence="19">
    <location>
        <begin position="55"/>
        <end position="72"/>
    </location>
</feature>
<evidence type="ECO:0000256" key="2">
    <source>
        <dbReference type="ARBA" id="ARBA00004651"/>
    </source>
</evidence>
<dbReference type="Pfam" id="PF01148">
    <property type="entry name" value="CTP_transf_1"/>
    <property type="match status" value="1"/>
</dbReference>